<dbReference type="VEuPathDB" id="FungiDB:MCYG_01047"/>
<protein>
    <submittedName>
        <fullName evidence="2">Uncharacterized protein</fullName>
    </submittedName>
</protein>
<gene>
    <name evidence="2" type="ORF">MCYG_01047</name>
</gene>
<reference evidence="3" key="1">
    <citation type="journal article" date="2012" name="MBio">
        <title>Comparative genome analysis of Trichophyton rubrum and related dermatophytes reveals candidate genes involved in infection.</title>
        <authorList>
            <person name="Martinez D.A."/>
            <person name="Oliver B.G."/>
            <person name="Graeser Y."/>
            <person name="Goldberg J.M."/>
            <person name="Li W."/>
            <person name="Martinez-Rossi N.M."/>
            <person name="Monod M."/>
            <person name="Shelest E."/>
            <person name="Barton R.C."/>
            <person name="Birch E."/>
            <person name="Brakhage A.A."/>
            <person name="Chen Z."/>
            <person name="Gurr S.J."/>
            <person name="Heiman D."/>
            <person name="Heitman J."/>
            <person name="Kosti I."/>
            <person name="Rossi A."/>
            <person name="Saif S."/>
            <person name="Samalova M."/>
            <person name="Saunders C.W."/>
            <person name="Shea T."/>
            <person name="Summerbell R.C."/>
            <person name="Xu J."/>
            <person name="Young S."/>
            <person name="Zeng Q."/>
            <person name="Birren B.W."/>
            <person name="Cuomo C.A."/>
            <person name="White T.C."/>
        </authorList>
    </citation>
    <scope>NUCLEOTIDE SEQUENCE [LARGE SCALE GENOMIC DNA]</scope>
    <source>
        <strain evidence="3">ATCC MYA-4605 / CBS 113480</strain>
    </source>
</reference>
<evidence type="ECO:0000256" key="1">
    <source>
        <dbReference type="SAM" id="MobiDB-lite"/>
    </source>
</evidence>
<dbReference type="GeneID" id="9228318"/>
<dbReference type="RefSeq" id="XP_002850943.1">
    <property type="nucleotide sequence ID" value="XM_002850897.1"/>
</dbReference>
<accession>C5FEC5</accession>
<proteinExistence type="predicted"/>
<dbReference type="HOGENOM" id="CLU_1703789_0_0_1"/>
<sequence>MSKAITLMPETNGRSCRLCAKLWKAAPLSLLTSITDARIEWSLTSQLSFLGAAKVASESIAPRVEGLWKLRFPKKKICIVSRSLMVDTRNFGRVSLKVTKSAFHLGPVKDAGRAGHNGNKRRHRNSATKDEAHYYVTRPQTLIFVLYGFQTLVL</sequence>
<name>C5FEC5_ARTOC</name>
<organism evidence="2 3">
    <name type="scientific">Arthroderma otae (strain ATCC MYA-4605 / CBS 113480)</name>
    <name type="common">Microsporum canis</name>
    <dbReference type="NCBI Taxonomy" id="554155"/>
    <lineage>
        <taxon>Eukaryota</taxon>
        <taxon>Fungi</taxon>
        <taxon>Dikarya</taxon>
        <taxon>Ascomycota</taxon>
        <taxon>Pezizomycotina</taxon>
        <taxon>Eurotiomycetes</taxon>
        <taxon>Eurotiomycetidae</taxon>
        <taxon>Onygenales</taxon>
        <taxon>Arthrodermataceae</taxon>
        <taxon>Microsporum</taxon>
    </lineage>
</organism>
<evidence type="ECO:0000313" key="3">
    <source>
        <dbReference type="Proteomes" id="UP000002035"/>
    </source>
</evidence>
<dbReference type="AlphaFoldDB" id="C5FEC5"/>
<dbReference type="Proteomes" id="UP000002035">
    <property type="component" value="Unassembled WGS sequence"/>
</dbReference>
<keyword evidence="3" id="KW-1185">Reference proteome</keyword>
<feature type="region of interest" description="Disordered" evidence="1">
    <location>
        <begin position="107"/>
        <end position="130"/>
    </location>
</feature>
<evidence type="ECO:0000313" key="2">
    <source>
        <dbReference type="EMBL" id="EEQ28159.1"/>
    </source>
</evidence>
<dbReference type="EMBL" id="DS995701">
    <property type="protein sequence ID" value="EEQ28159.1"/>
    <property type="molecule type" value="Genomic_DNA"/>
</dbReference>